<feature type="compositionally biased region" description="Basic residues" evidence="1">
    <location>
        <begin position="91"/>
        <end position="102"/>
    </location>
</feature>
<accession>A0A8J5SBQ1</accession>
<evidence type="ECO:0000256" key="2">
    <source>
        <dbReference type="SAM" id="SignalP"/>
    </source>
</evidence>
<feature type="chain" id="PRO_5035171593" evidence="2">
    <location>
        <begin position="22"/>
        <end position="285"/>
    </location>
</feature>
<dbReference type="Pfam" id="PF08569">
    <property type="entry name" value="Mo25"/>
    <property type="match status" value="1"/>
</dbReference>
<feature type="compositionally biased region" description="Pro residues" evidence="1">
    <location>
        <begin position="150"/>
        <end position="176"/>
    </location>
</feature>
<dbReference type="PANTHER" id="PTHR10182:SF12">
    <property type="entry name" value="OS07G0585100 PROTEIN"/>
    <property type="match status" value="1"/>
</dbReference>
<dbReference type="Proteomes" id="UP000729402">
    <property type="component" value="Unassembled WGS sequence"/>
</dbReference>
<keyword evidence="2" id="KW-0732">Signal</keyword>
<evidence type="ECO:0000313" key="4">
    <source>
        <dbReference type="Proteomes" id="UP000729402"/>
    </source>
</evidence>
<reference evidence="3" key="2">
    <citation type="submission" date="2021-02" db="EMBL/GenBank/DDBJ databases">
        <authorList>
            <person name="Kimball J.A."/>
            <person name="Haas M.W."/>
            <person name="Macchietto M."/>
            <person name="Kono T."/>
            <person name="Duquette J."/>
            <person name="Shao M."/>
        </authorList>
    </citation>
    <scope>NUCLEOTIDE SEQUENCE</scope>
    <source>
        <tissue evidence="3">Fresh leaf tissue</tissue>
    </source>
</reference>
<dbReference type="GO" id="GO:0035556">
    <property type="term" value="P:intracellular signal transduction"/>
    <property type="evidence" value="ECO:0007669"/>
    <property type="project" value="TreeGrafter"/>
</dbReference>
<feature type="region of interest" description="Disordered" evidence="1">
    <location>
        <begin position="143"/>
        <end position="190"/>
    </location>
</feature>
<feature type="region of interest" description="Disordered" evidence="1">
    <location>
        <begin position="67"/>
        <end position="115"/>
    </location>
</feature>
<evidence type="ECO:0000313" key="3">
    <source>
        <dbReference type="EMBL" id="KAG8065007.1"/>
    </source>
</evidence>
<dbReference type="PANTHER" id="PTHR10182">
    <property type="entry name" value="CALCIUM-BINDING PROTEIN 39-RELATED"/>
    <property type="match status" value="1"/>
</dbReference>
<organism evidence="3 4">
    <name type="scientific">Zizania palustris</name>
    <name type="common">Northern wild rice</name>
    <dbReference type="NCBI Taxonomy" id="103762"/>
    <lineage>
        <taxon>Eukaryota</taxon>
        <taxon>Viridiplantae</taxon>
        <taxon>Streptophyta</taxon>
        <taxon>Embryophyta</taxon>
        <taxon>Tracheophyta</taxon>
        <taxon>Spermatophyta</taxon>
        <taxon>Magnoliopsida</taxon>
        <taxon>Liliopsida</taxon>
        <taxon>Poales</taxon>
        <taxon>Poaceae</taxon>
        <taxon>BOP clade</taxon>
        <taxon>Oryzoideae</taxon>
        <taxon>Oryzeae</taxon>
        <taxon>Zizaniinae</taxon>
        <taxon>Zizania</taxon>
    </lineage>
</organism>
<dbReference type="OrthoDB" id="609103at2759"/>
<reference evidence="3" key="1">
    <citation type="journal article" date="2021" name="bioRxiv">
        <title>Whole Genome Assembly and Annotation of Northern Wild Rice, Zizania palustris L., Supports a Whole Genome Duplication in the Zizania Genus.</title>
        <authorList>
            <person name="Haas M."/>
            <person name="Kono T."/>
            <person name="Macchietto M."/>
            <person name="Millas R."/>
            <person name="McGilp L."/>
            <person name="Shao M."/>
            <person name="Duquette J."/>
            <person name="Hirsch C.N."/>
            <person name="Kimball J."/>
        </authorList>
    </citation>
    <scope>NUCLEOTIDE SEQUENCE</scope>
    <source>
        <tissue evidence="3">Fresh leaf tissue</tissue>
    </source>
</reference>
<dbReference type="InterPro" id="IPR013878">
    <property type="entry name" value="Mo25"/>
</dbReference>
<keyword evidence="4" id="KW-1185">Reference proteome</keyword>
<feature type="signal peptide" evidence="2">
    <location>
        <begin position="1"/>
        <end position="21"/>
    </location>
</feature>
<dbReference type="GO" id="GO:0043539">
    <property type="term" value="F:protein serine/threonine kinase activator activity"/>
    <property type="evidence" value="ECO:0007669"/>
    <property type="project" value="TreeGrafter"/>
</dbReference>
<sequence>MRLPGIVRLVALVLLVFFTSSLHQQAGVGAIRLHERRQHGEQWEEERTQMRSFMTMDYSRVSLSQPRIPPHFPQYPVRTHAASTASPRPTGLRRLRPPKPRRPPPPPPASVPPASVRIAPSASVRLAPPASAASARLRPAGLYHLHAPPSHQPRPASPRRPPPASPRRPTPPPSAYAPPASTSSTRLRPAGLCLPRPVGLRPPRPAGLRCLRPSGPKKTTPSSYLRFIQRSNSAVMIHYVSSKDNLMILMNLLRDSSKNIQIEAFHVFKVSTNDLADLSSGYNWS</sequence>
<dbReference type="EMBL" id="JAAALK010000285">
    <property type="protein sequence ID" value="KAG8065007.1"/>
    <property type="molecule type" value="Genomic_DNA"/>
</dbReference>
<evidence type="ECO:0000256" key="1">
    <source>
        <dbReference type="SAM" id="MobiDB-lite"/>
    </source>
</evidence>
<protein>
    <submittedName>
        <fullName evidence="3">Uncharacterized protein</fullName>
    </submittedName>
</protein>
<name>A0A8J5SBQ1_ZIZPA</name>
<feature type="compositionally biased region" description="Low complexity" evidence="1">
    <location>
        <begin position="177"/>
        <end position="190"/>
    </location>
</feature>
<comment type="caution">
    <text evidence="3">The sequence shown here is derived from an EMBL/GenBank/DDBJ whole genome shotgun (WGS) entry which is preliminary data.</text>
</comment>
<dbReference type="AlphaFoldDB" id="A0A8J5SBQ1"/>
<gene>
    <name evidence="3" type="ORF">GUJ93_ZPchr0004g38265</name>
</gene>
<proteinExistence type="predicted"/>